<dbReference type="EMBL" id="QGNW01001627">
    <property type="protein sequence ID" value="RVW34725.1"/>
    <property type="molecule type" value="Genomic_DNA"/>
</dbReference>
<evidence type="ECO:0000259" key="2">
    <source>
        <dbReference type="Pfam" id="PF22936"/>
    </source>
</evidence>
<sequence length="265" mass="29828">MMVFLKMQSERVWNLVEYGWGPPLILDAQGRSIGELKPKHEWDKVDNESSEDARYNPNDMLAFVAFMKHENDSNCDSDGGDDEFTDEQKENKTNQKPISQSSSSKLPPRTKQVQLRNDKSKCQVVLDALKVKSSSKWYIDSGCSRHMIGDKSSFTSLENYNGGVVTFGDGNLAKMKGKGSIVLPGCPKLDEVLCVEGLKENLLSISQMCNKDHKVNFHQDLCEVVNKERKVVIIGHRTVDNFYAIKPNSKTPLMCSKAKLDSIEF</sequence>
<feature type="region of interest" description="Disordered" evidence="1">
    <location>
        <begin position="72"/>
        <end position="117"/>
    </location>
</feature>
<comment type="caution">
    <text evidence="3">The sequence shown here is derived from an EMBL/GenBank/DDBJ whole genome shotgun (WGS) entry which is preliminary data.</text>
</comment>
<organism evidence="3 4">
    <name type="scientific">Vitis vinifera</name>
    <name type="common">Grape</name>
    <dbReference type="NCBI Taxonomy" id="29760"/>
    <lineage>
        <taxon>Eukaryota</taxon>
        <taxon>Viridiplantae</taxon>
        <taxon>Streptophyta</taxon>
        <taxon>Embryophyta</taxon>
        <taxon>Tracheophyta</taxon>
        <taxon>Spermatophyta</taxon>
        <taxon>Magnoliopsida</taxon>
        <taxon>eudicotyledons</taxon>
        <taxon>Gunneridae</taxon>
        <taxon>Pentapetalae</taxon>
        <taxon>rosids</taxon>
        <taxon>Vitales</taxon>
        <taxon>Vitaceae</taxon>
        <taxon>Viteae</taxon>
        <taxon>Vitis</taxon>
    </lineage>
</organism>
<feature type="compositionally biased region" description="Acidic residues" evidence="1">
    <location>
        <begin position="73"/>
        <end position="85"/>
    </location>
</feature>
<evidence type="ECO:0000256" key="1">
    <source>
        <dbReference type="SAM" id="MobiDB-lite"/>
    </source>
</evidence>
<feature type="domain" description="Retrovirus-related Pol polyprotein from transposon TNT 1-94-like beta-barrel" evidence="2">
    <location>
        <begin position="137"/>
        <end position="212"/>
    </location>
</feature>
<name>A0A438DGX3_VITVI</name>
<reference evidence="3 4" key="1">
    <citation type="journal article" date="2018" name="PLoS Genet.">
        <title>Population sequencing reveals clonal diversity and ancestral inbreeding in the grapevine cultivar Chardonnay.</title>
        <authorList>
            <person name="Roach M.J."/>
            <person name="Johnson D.L."/>
            <person name="Bohlmann J."/>
            <person name="van Vuuren H.J."/>
            <person name="Jones S.J."/>
            <person name="Pretorius I.S."/>
            <person name="Schmidt S.A."/>
            <person name="Borneman A.R."/>
        </authorList>
    </citation>
    <scope>NUCLEOTIDE SEQUENCE [LARGE SCALE GENOMIC DNA]</scope>
    <source>
        <strain evidence="4">cv. Chardonnay</strain>
        <tissue evidence="3">Leaf</tissue>
    </source>
</reference>
<dbReference type="Pfam" id="PF22936">
    <property type="entry name" value="Pol_BBD"/>
    <property type="match status" value="1"/>
</dbReference>
<gene>
    <name evidence="3" type="ORF">CK203_110696</name>
</gene>
<accession>A0A438DGX3</accession>
<proteinExistence type="predicted"/>
<protein>
    <recommendedName>
        <fullName evidence="2">Retrovirus-related Pol polyprotein from transposon TNT 1-94-like beta-barrel domain-containing protein</fullName>
    </recommendedName>
</protein>
<feature type="compositionally biased region" description="Polar residues" evidence="1">
    <location>
        <begin position="94"/>
        <end position="115"/>
    </location>
</feature>
<dbReference type="Proteomes" id="UP000288805">
    <property type="component" value="Unassembled WGS sequence"/>
</dbReference>
<dbReference type="AlphaFoldDB" id="A0A438DGX3"/>
<evidence type="ECO:0000313" key="4">
    <source>
        <dbReference type="Proteomes" id="UP000288805"/>
    </source>
</evidence>
<dbReference type="InterPro" id="IPR054722">
    <property type="entry name" value="PolX-like_BBD"/>
</dbReference>
<evidence type="ECO:0000313" key="3">
    <source>
        <dbReference type="EMBL" id="RVW34725.1"/>
    </source>
</evidence>